<dbReference type="FunFam" id="1.20.1090.10:FF:000009">
    <property type="entry name" value="NADH-dependent butanol dehydrogenase"/>
    <property type="match status" value="1"/>
</dbReference>
<dbReference type="InterPro" id="IPR044731">
    <property type="entry name" value="BDH-like"/>
</dbReference>
<dbReference type="GO" id="GO:1990362">
    <property type="term" value="F:butanol dehydrogenase (NAD+) activity"/>
    <property type="evidence" value="ECO:0007669"/>
    <property type="project" value="InterPro"/>
</dbReference>
<comment type="pathway">
    <text evidence="4">Alcohol metabolism; butanol biosynthesis.</text>
</comment>
<accession>A0A8J3AKQ3</accession>
<dbReference type="GO" id="GO:0005829">
    <property type="term" value="C:cytosol"/>
    <property type="evidence" value="ECO:0007669"/>
    <property type="project" value="TreeGrafter"/>
</dbReference>
<proteinExistence type="inferred from homology"/>
<evidence type="ECO:0000256" key="4">
    <source>
        <dbReference type="ARBA" id="ARBA00060530"/>
    </source>
</evidence>
<keyword evidence="3" id="KW-0520">NAD</keyword>
<dbReference type="PROSITE" id="PS00913">
    <property type="entry name" value="ADH_IRON_1"/>
    <property type="match status" value="1"/>
</dbReference>
<comment type="similarity">
    <text evidence="1">Belongs to the iron-containing alcohol dehydrogenase family.</text>
</comment>
<gene>
    <name evidence="7" type="primary">bdhA</name>
    <name evidence="7" type="ORF">GCM10007380_10570</name>
</gene>
<comment type="caution">
    <text evidence="7">The sequence shown here is derived from an EMBL/GenBank/DDBJ whole genome shotgun (WGS) entry which is preliminary data.</text>
</comment>
<feature type="domain" description="Alcohol dehydrogenase iron-type/glycerol dehydrogenase GldA" evidence="5">
    <location>
        <begin position="9"/>
        <end position="177"/>
    </location>
</feature>
<dbReference type="SUPFAM" id="SSF56796">
    <property type="entry name" value="Dehydroquinate synthase-like"/>
    <property type="match status" value="1"/>
</dbReference>
<dbReference type="PANTHER" id="PTHR43633">
    <property type="entry name" value="ALCOHOL DEHYDROGENASE YQHD"/>
    <property type="match status" value="1"/>
</dbReference>
<dbReference type="PANTHER" id="PTHR43633:SF1">
    <property type="entry name" value="ALCOHOL DEHYDROGENASE YQHD"/>
    <property type="match status" value="1"/>
</dbReference>
<evidence type="ECO:0000256" key="2">
    <source>
        <dbReference type="ARBA" id="ARBA00023002"/>
    </source>
</evidence>
<keyword evidence="2" id="KW-0560">Oxidoreductase</keyword>
<dbReference type="InterPro" id="IPR056798">
    <property type="entry name" value="ADH_Fe_C"/>
</dbReference>
<dbReference type="EMBL" id="BMHB01000001">
    <property type="protein sequence ID" value="GGI11981.1"/>
    <property type="molecule type" value="Genomic_DNA"/>
</dbReference>
<dbReference type="Pfam" id="PF25137">
    <property type="entry name" value="ADH_Fe_C"/>
    <property type="match status" value="1"/>
</dbReference>
<evidence type="ECO:0000313" key="7">
    <source>
        <dbReference type="EMBL" id="GGI11981.1"/>
    </source>
</evidence>
<evidence type="ECO:0000259" key="5">
    <source>
        <dbReference type="Pfam" id="PF00465"/>
    </source>
</evidence>
<evidence type="ECO:0000259" key="6">
    <source>
        <dbReference type="Pfam" id="PF25137"/>
    </source>
</evidence>
<evidence type="ECO:0000256" key="1">
    <source>
        <dbReference type="ARBA" id="ARBA00007358"/>
    </source>
</evidence>
<dbReference type="GO" id="GO:0046872">
    <property type="term" value="F:metal ion binding"/>
    <property type="evidence" value="ECO:0007669"/>
    <property type="project" value="InterPro"/>
</dbReference>
<dbReference type="CDD" id="cd08187">
    <property type="entry name" value="BDH"/>
    <property type="match status" value="1"/>
</dbReference>
<dbReference type="InterPro" id="IPR001670">
    <property type="entry name" value="ADH_Fe/GldA"/>
</dbReference>
<dbReference type="FunFam" id="3.40.50.1970:FF:000003">
    <property type="entry name" value="Alcohol dehydrogenase, iron-containing"/>
    <property type="match status" value="1"/>
</dbReference>
<dbReference type="Pfam" id="PF00465">
    <property type="entry name" value="Fe-ADH"/>
    <property type="match status" value="1"/>
</dbReference>
<dbReference type="RefSeq" id="WP_087999275.1">
    <property type="nucleotide sequence ID" value="NZ_BMHB01000001.1"/>
</dbReference>
<dbReference type="AlphaFoldDB" id="A0A8J3AKQ3"/>
<organism evidence="7 8">
    <name type="scientific">Gottfriedia solisilvae</name>
    <dbReference type="NCBI Taxonomy" id="1516104"/>
    <lineage>
        <taxon>Bacteria</taxon>
        <taxon>Bacillati</taxon>
        <taxon>Bacillota</taxon>
        <taxon>Bacilli</taxon>
        <taxon>Bacillales</taxon>
        <taxon>Bacillaceae</taxon>
        <taxon>Gottfriedia</taxon>
    </lineage>
</organism>
<dbReference type="InterPro" id="IPR018211">
    <property type="entry name" value="ADH_Fe_CS"/>
</dbReference>
<dbReference type="Gene3D" id="1.20.1090.10">
    <property type="entry name" value="Dehydroquinate synthase-like - alpha domain"/>
    <property type="match status" value="1"/>
</dbReference>
<reference evidence="8" key="1">
    <citation type="journal article" date="2019" name="Int. J. Syst. Evol. Microbiol.">
        <title>The Global Catalogue of Microorganisms (GCM) 10K type strain sequencing project: providing services to taxonomists for standard genome sequencing and annotation.</title>
        <authorList>
            <consortium name="The Broad Institute Genomics Platform"/>
            <consortium name="The Broad Institute Genome Sequencing Center for Infectious Disease"/>
            <person name="Wu L."/>
            <person name="Ma J."/>
        </authorList>
    </citation>
    <scope>NUCLEOTIDE SEQUENCE [LARGE SCALE GENOMIC DNA]</scope>
    <source>
        <strain evidence="8">CGMCC 1.14993</strain>
    </source>
</reference>
<name>A0A8J3AKQ3_9BACI</name>
<dbReference type="Proteomes" id="UP000626244">
    <property type="component" value="Unassembled WGS sequence"/>
</dbReference>
<dbReference type="GO" id="GO:0008106">
    <property type="term" value="F:alcohol dehydrogenase (NADP+) activity"/>
    <property type="evidence" value="ECO:0007669"/>
    <property type="project" value="TreeGrafter"/>
</dbReference>
<keyword evidence="8" id="KW-1185">Reference proteome</keyword>
<dbReference type="PROSITE" id="PS00060">
    <property type="entry name" value="ADH_IRON_2"/>
    <property type="match status" value="1"/>
</dbReference>
<evidence type="ECO:0000256" key="3">
    <source>
        <dbReference type="ARBA" id="ARBA00023027"/>
    </source>
</evidence>
<dbReference type="OrthoDB" id="9801156at2"/>
<dbReference type="Gene3D" id="3.40.50.1970">
    <property type="match status" value="1"/>
</dbReference>
<feature type="domain" description="Fe-containing alcohol dehydrogenase-like C-terminal" evidence="6">
    <location>
        <begin position="188"/>
        <end position="387"/>
    </location>
</feature>
<sequence>MNFFTFANPTELIFGKDSVQKLKDKAQSFGKNVLLVYGGGSVKRNGLYDQIVGILKEADKTIHELSGVEPNPRLSTVHKGIQICKDEHIDFILAVGGGSVIDCTKAIAVGAKFDGEIWDVITRKAVPTGALKFGTVLTLAATGSEMNAGSVITNWETNEKLGWGSKFSYPTFSILDPQNTFTVPRDQTVYGSVDIMSHVLESYFHHGTNTKIQDRFCEGILKTVIETAPIAVENLDNYEARETLLYSGTMALNGILSMGVQGDWATHNIEHAVSAVSDIPHGGGLAIIFPHWMEYVMSENVDRFGQFAERVFGIEQGTKSKEEWALEGIKALRSFWNSIGAPSKLSEYGITEDQLEEMSAKTVKYGPFGYFKKLDQEDALKILKAAL</sequence>
<dbReference type="GO" id="GO:1990002">
    <property type="term" value="F:methylglyoxal reductase (NADPH) (acetol producing) activity"/>
    <property type="evidence" value="ECO:0007669"/>
    <property type="project" value="TreeGrafter"/>
</dbReference>
<evidence type="ECO:0000313" key="8">
    <source>
        <dbReference type="Proteomes" id="UP000626244"/>
    </source>
</evidence>
<protein>
    <submittedName>
        <fullName evidence="7">NADH-dependent alcohol dehydrogenase</fullName>
    </submittedName>
</protein>